<comment type="subunit">
    <text evidence="5">Part of the RNA polymerase complex.</text>
</comment>
<dbReference type="GO" id="GO:0005737">
    <property type="term" value="C:cytoplasm"/>
    <property type="evidence" value="ECO:0007669"/>
    <property type="project" value="UniProtKB-SubCell"/>
</dbReference>
<comment type="catalytic activity">
    <reaction evidence="5">
        <text>RNA(n) + a ribonucleoside 5'-triphosphate = RNA(n+1) + diphosphate</text>
        <dbReference type="Rhea" id="RHEA:21248"/>
        <dbReference type="Rhea" id="RHEA-COMP:14527"/>
        <dbReference type="Rhea" id="RHEA-COMP:17342"/>
        <dbReference type="ChEBI" id="CHEBI:33019"/>
        <dbReference type="ChEBI" id="CHEBI:61557"/>
        <dbReference type="ChEBI" id="CHEBI:140395"/>
        <dbReference type="EC" id="2.7.7.6"/>
    </reaction>
</comment>
<dbReference type="SUPFAM" id="SSF46924">
    <property type="entry name" value="RNA polymerase subunit RPB10"/>
    <property type="match status" value="1"/>
</dbReference>
<proteinExistence type="inferred from homology"/>
<dbReference type="GO" id="GO:0000428">
    <property type="term" value="C:DNA-directed RNA polymerase complex"/>
    <property type="evidence" value="ECO:0007669"/>
    <property type="project" value="UniProtKB-KW"/>
</dbReference>
<dbReference type="HAMAP" id="MF_00250">
    <property type="entry name" value="RNApol_arch_Rpo10"/>
    <property type="match status" value="1"/>
</dbReference>
<dbReference type="Gene3D" id="1.10.10.60">
    <property type="entry name" value="Homeodomain-like"/>
    <property type="match status" value="1"/>
</dbReference>
<comment type="subcellular location">
    <subcellularLocation>
        <location evidence="5">Cytoplasm</location>
    </subcellularLocation>
</comment>
<evidence type="ECO:0000256" key="2">
    <source>
        <dbReference type="ARBA" id="ARBA00022723"/>
    </source>
</evidence>
<dbReference type="PIRSF" id="PIRSF005653">
    <property type="entry name" value="RNA_pol_N/8_sub"/>
    <property type="match status" value="1"/>
</dbReference>
<dbReference type="AlphaFoldDB" id="A0A133UBC0"/>
<evidence type="ECO:0000256" key="4">
    <source>
        <dbReference type="ARBA" id="ARBA00023163"/>
    </source>
</evidence>
<protein>
    <recommendedName>
        <fullName evidence="5">DNA-directed RNA polymerase subunit Rpo10</fullName>
        <ecNumber evidence="5">2.7.7.6</ecNumber>
    </recommendedName>
    <alternativeName>
        <fullName evidence="5">DNA-directed RNA polymerase subunit N</fullName>
    </alternativeName>
</protein>
<dbReference type="GO" id="GO:0003677">
    <property type="term" value="F:DNA binding"/>
    <property type="evidence" value="ECO:0007669"/>
    <property type="project" value="InterPro"/>
</dbReference>
<comment type="similarity">
    <text evidence="5">Belongs to the archaeal Rpo10/eukaryotic RPB10 RNA polymerase subunit family.</text>
</comment>
<keyword evidence="5" id="KW-0808">Transferase</keyword>
<dbReference type="GO" id="GO:0003899">
    <property type="term" value="F:DNA-directed RNA polymerase activity"/>
    <property type="evidence" value="ECO:0007669"/>
    <property type="project" value="UniProtKB-UniRule"/>
</dbReference>
<dbReference type="NCBIfam" id="NF003089">
    <property type="entry name" value="PRK04016.1"/>
    <property type="match status" value="1"/>
</dbReference>
<keyword evidence="5" id="KW-0548">Nucleotidyltransferase</keyword>
<evidence type="ECO:0000313" key="6">
    <source>
        <dbReference type="EMBL" id="KXA91467.1"/>
    </source>
</evidence>
<name>A0A133UBC0_9EURY</name>
<feature type="binding site" evidence="5">
    <location>
        <position position="44"/>
    </location>
    <ligand>
        <name>Zn(2+)</name>
        <dbReference type="ChEBI" id="CHEBI:29105"/>
    </ligand>
</feature>
<keyword evidence="4 5" id="KW-0804">Transcription</keyword>
<sequence>MMRPVRCFSCGKPLADKYEEFEKRVNEGEDPEEVLDEMGIDRYCCRRMIYTSIDITEEMMKFKR</sequence>
<dbReference type="EMBL" id="LHXJ01000008">
    <property type="protein sequence ID" value="KXA91467.1"/>
    <property type="molecule type" value="Genomic_DNA"/>
</dbReference>
<keyword evidence="5" id="KW-0963">Cytoplasm</keyword>
<evidence type="ECO:0000256" key="3">
    <source>
        <dbReference type="ARBA" id="ARBA00022833"/>
    </source>
</evidence>
<feature type="binding site" evidence="5">
    <location>
        <position position="45"/>
    </location>
    <ligand>
        <name>Zn(2+)</name>
        <dbReference type="ChEBI" id="CHEBI:29105"/>
    </ligand>
</feature>
<keyword evidence="7" id="KW-1185">Reference proteome</keyword>
<dbReference type="Proteomes" id="UP000070163">
    <property type="component" value="Unassembled WGS sequence"/>
</dbReference>
<feature type="binding site" evidence="5">
    <location>
        <position position="10"/>
    </location>
    <ligand>
        <name>Zn(2+)</name>
        <dbReference type="ChEBI" id="CHEBI:29105"/>
    </ligand>
</feature>
<accession>A0A133UBC0</accession>
<comment type="cofactor">
    <cofactor evidence="5">
        <name>Zn(2+)</name>
        <dbReference type="ChEBI" id="CHEBI:29105"/>
    </cofactor>
    <text evidence="5">Binds 1 zinc ion.</text>
</comment>
<dbReference type="InterPro" id="IPR000268">
    <property type="entry name" value="RPABC5/Rpb10"/>
</dbReference>
<evidence type="ECO:0000313" key="7">
    <source>
        <dbReference type="Proteomes" id="UP000070163"/>
    </source>
</evidence>
<dbReference type="PANTHER" id="PTHR23431:SF3">
    <property type="entry name" value="DNA-DIRECTED RNA POLYMERASES I, II, AND III SUBUNIT RPABC5"/>
    <property type="match status" value="1"/>
</dbReference>
<dbReference type="EC" id="2.7.7.6" evidence="5"/>
<dbReference type="GO" id="GO:0008270">
    <property type="term" value="F:zinc ion binding"/>
    <property type="evidence" value="ECO:0007669"/>
    <property type="project" value="UniProtKB-UniRule"/>
</dbReference>
<keyword evidence="1 5" id="KW-0240">DNA-directed RNA polymerase</keyword>
<keyword evidence="2 5" id="KW-0479">Metal-binding</keyword>
<comment type="function">
    <text evidence="5">DNA-dependent RNA polymerase (RNAP) catalyzes the transcription of DNA into RNA using the four ribonucleoside triphosphates as substrates.</text>
</comment>
<dbReference type="Pfam" id="PF01194">
    <property type="entry name" value="RNA_pol_N"/>
    <property type="match status" value="1"/>
</dbReference>
<dbReference type="GO" id="GO:0006351">
    <property type="term" value="P:DNA-templated transcription"/>
    <property type="evidence" value="ECO:0007669"/>
    <property type="project" value="UniProtKB-UniRule"/>
</dbReference>
<keyword evidence="3 5" id="KW-0862">Zinc</keyword>
<gene>
    <name evidence="5" type="primary">rpo10</name>
    <name evidence="5" type="synonym">rpoN</name>
    <name evidence="6" type="ORF">AKJ57_01165</name>
</gene>
<evidence type="ECO:0000256" key="5">
    <source>
        <dbReference type="HAMAP-Rule" id="MF_00250"/>
    </source>
</evidence>
<evidence type="ECO:0000256" key="1">
    <source>
        <dbReference type="ARBA" id="ARBA00022478"/>
    </source>
</evidence>
<dbReference type="PANTHER" id="PTHR23431">
    <property type="entry name" value="DNA-DIRECTED RNA POLYMERASES I, II, AND III SUBUNIT RPABC5 FAMILY MEMBER"/>
    <property type="match status" value="1"/>
</dbReference>
<dbReference type="InterPro" id="IPR023580">
    <property type="entry name" value="RNA_pol_su_RPB10"/>
</dbReference>
<reference evidence="6 7" key="1">
    <citation type="journal article" date="2016" name="Sci. Rep.">
        <title>Metabolic traits of an uncultured archaeal lineage -MSBL1- from brine pools of the Red Sea.</title>
        <authorList>
            <person name="Mwirichia R."/>
            <person name="Alam I."/>
            <person name="Rashid M."/>
            <person name="Vinu M."/>
            <person name="Ba-Alawi W."/>
            <person name="Anthony Kamau A."/>
            <person name="Kamanda Ngugi D."/>
            <person name="Goker M."/>
            <person name="Klenk H.P."/>
            <person name="Bajic V."/>
            <person name="Stingl U."/>
        </authorList>
    </citation>
    <scope>NUCLEOTIDE SEQUENCE [LARGE SCALE GENOMIC DNA]</scope>
    <source>
        <strain evidence="6">SCGC-AAA259A05</strain>
    </source>
</reference>
<feature type="binding site" evidence="5">
    <location>
        <position position="7"/>
    </location>
    <ligand>
        <name>Zn(2+)</name>
        <dbReference type="ChEBI" id="CHEBI:29105"/>
    </ligand>
</feature>
<organism evidence="6 7">
    <name type="scientific">candidate division MSBL1 archaeon SCGC-AAA259A05</name>
    <dbReference type="NCBI Taxonomy" id="1698259"/>
    <lineage>
        <taxon>Archaea</taxon>
        <taxon>Methanobacteriati</taxon>
        <taxon>Methanobacteriota</taxon>
        <taxon>candidate division MSBL1</taxon>
    </lineage>
</organism>
<comment type="caution">
    <text evidence="6">The sequence shown here is derived from an EMBL/GenBank/DDBJ whole genome shotgun (WGS) entry which is preliminary data.</text>
</comment>